<evidence type="ECO:0000259" key="3">
    <source>
        <dbReference type="PROSITE" id="PS51182"/>
    </source>
</evidence>
<accession>A0A426XP47</accession>
<dbReference type="PROSITE" id="PS51182">
    <property type="entry name" value="C2_TENSIN"/>
    <property type="match status" value="1"/>
</dbReference>
<dbReference type="Gene3D" id="3.90.190.10">
    <property type="entry name" value="Protein tyrosine phosphatase superfamily"/>
    <property type="match status" value="1"/>
</dbReference>
<dbReference type="Gene3D" id="2.60.40.1110">
    <property type="match status" value="1"/>
</dbReference>
<dbReference type="PANTHER" id="PTHR45733">
    <property type="entry name" value="FORMIN-J"/>
    <property type="match status" value="1"/>
</dbReference>
<organism evidence="4 5">
    <name type="scientific">Ensete ventricosum</name>
    <name type="common">Abyssinian banana</name>
    <name type="synonym">Musa ensete</name>
    <dbReference type="NCBI Taxonomy" id="4639"/>
    <lineage>
        <taxon>Eukaryota</taxon>
        <taxon>Viridiplantae</taxon>
        <taxon>Streptophyta</taxon>
        <taxon>Embryophyta</taxon>
        <taxon>Tracheophyta</taxon>
        <taxon>Spermatophyta</taxon>
        <taxon>Magnoliopsida</taxon>
        <taxon>Liliopsida</taxon>
        <taxon>Zingiberales</taxon>
        <taxon>Musaceae</taxon>
        <taxon>Ensete</taxon>
    </lineage>
</organism>
<evidence type="ECO:0000313" key="5">
    <source>
        <dbReference type="Proteomes" id="UP000287651"/>
    </source>
</evidence>
<dbReference type="GO" id="GO:0004721">
    <property type="term" value="F:phosphoprotein phosphatase activity"/>
    <property type="evidence" value="ECO:0007669"/>
    <property type="project" value="UniProtKB-KW"/>
</dbReference>
<keyword evidence="2" id="KW-1133">Transmembrane helix</keyword>
<reference evidence="4 5" key="1">
    <citation type="journal article" date="2014" name="Agronomy (Basel)">
        <title>A Draft Genome Sequence for Ensete ventricosum, the Drought-Tolerant Tree Against Hunger.</title>
        <authorList>
            <person name="Harrison J."/>
            <person name="Moore K.A."/>
            <person name="Paszkiewicz K."/>
            <person name="Jones T."/>
            <person name="Grant M."/>
            <person name="Ambacheew D."/>
            <person name="Muzemil S."/>
            <person name="Studholme D.J."/>
        </authorList>
    </citation>
    <scope>NUCLEOTIDE SEQUENCE [LARGE SCALE GENOMIC DNA]</scope>
</reference>
<dbReference type="AlphaFoldDB" id="A0A426XP47"/>
<dbReference type="Pfam" id="PF10409">
    <property type="entry name" value="PTEN_C2"/>
    <property type="match status" value="1"/>
</dbReference>
<feature type="domain" description="C2 tensin-type" evidence="3">
    <location>
        <begin position="122"/>
        <end position="224"/>
    </location>
</feature>
<dbReference type="Proteomes" id="UP000287651">
    <property type="component" value="Unassembled WGS sequence"/>
</dbReference>
<dbReference type="InterPro" id="IPR051144">
    <property type="entry name" value="Formin_homology_domain"/>
</dbReference>
<keyword evidence="1" id="KW-0378">Hydrolase</keyword>
<dbReference type="InterPro" id="IPR029021">
    <property type="entry name" value="Prot-tyrosine_phosphatase-like"/>
</dbReference>
<feature type="transmembrane region" description="Helical" evidence="2">
    <location>
        <begin position="51"/>
        <end position="67"/>
    </location>
</feature>
<protein>
    <recommendedName>
        <fullName evidence="3">C2 tensin-type domain-containing protein</fullName>
    </recommendedName>
</protein>
<gene>
    <name evidence="4" type="ORF">B296_00057962</name>
</gene>
<name>A0A426XP47_ENSVE</name>
<keyword evidence="2" id="KW-0472">Membrane</keyword>
<keyword evidence="2" id="KW-0812">Transmembrane</keyword>
<evidence type="ECO:0000256" key="1">
    <source>
        <dbReference type="ARBA" id="ARBA00022912"/>
    </source>
</evidence>
<evidence type="ECO:0000313" key="4">
    <source>
        <dbReference type="EMBL" id="RRT41234.1"/>
    </source>
</evidence>
<dbReference type="EMBL" id="AMZH03018737">
    <property type="protein sequence ID" value="RRT41234.1"/>
    <property type="molecule type" value="Genomic_DNA"/>
</dbReference>
<sequence length="224" mass="25328">MNGIVSQLQDYFPDASFMVFNFREGDQRSQISDILTEYGMTVMDYPLQYEGGGWPMLAFMLAGLLLYRKQYTGEQKTLEMVYKQAPKELLHVLSPLNPQPSHQRYLQYISRGGNAPEWPPKDMPLNLNHLILRVIPYFDGAGGCRPMIRIYGQDPLAPNSRNAKILFATPKTKKHVRHYKQVILISSISTTLLFEFTGCWTLTAGGGCTSKIKYSLSCARGCSC</sequence>
<proteinExistence type="predicted"/>
<comment type="caution">
    <text evidence="4">The sequence shown here is derived from an EMBL/GenBank/DDBJ whole genome shotgun (WGS) entry which is preliminary data.</text>
</comment>
<dbReference type="PANTHER" id="PTHR45733:SF10">
    <property type="entry name" value="FORMIN-LIKE PROTEIN 15A-RELATED"/>
    <property type="match status" value="1"/>
</dbReference>
<keyword evidence="1" id="KW-0904">Protein phosphatase</keyword>
<evidence type="ECO:0000256" key="2">
    <source>
        <dbReference type="SAM" id="Phobius"/>
    </source>
</evidence>
<dbReference type="InterPro" id="IPR014020">
    <property type="entry name" value="Tensin_C2-dom"/>
</dbReference>